<dbReference type="Proteomes" id="UP000297703">
    <property type="component" value="Unassembled WGS sequence"/>
</dbReference>
<evidence type="ECO:0000313" key="2">
    <source>
        <dbReference type="EMBL" id="TFK02958.1"/>
    </source>
</evidence>
<feature type="region of interest" description="Disordered" evidence="1">
    <location>
        <begin position="76"/>
        <end position="105"/>
    </location>
</feature>
<comment type="caution">
    <text evidence="2">The sequence shown here is derived from an EMBL/GenBank/DDBJ whole genome shotgun (WGS) entry which is preliminary data.</text>
</comment>
<reference evidence="2 3" key="2">
    <citation type="submission" date="2019-04" db="EMBL/GenBank/DDBJ databases">
        <title>The genome sequence of big-headed turtle.</title>
        <authorList>
            <person name="Gong S."/>
        </authorList>
    </citation>
    <scope>NUCLEOTIDE SEQUENCE [LARGE SCALE GENOMIC DNA]</scope>
    <source>
        <strain evidence="2">DO16091913</strain>
        <tissue evidence="2">Muscle</tissue>
    </source>
</reference>
<evidence type="ECO:0000256" key="1">
    <source>
        <dbReference type="SAM" id="MobiDB-lite"/>
    </source>
</evidence>
<reference evidence="2 3" key="1">
    <citation type="submission" date="2019-04" db="EMBL/GenBank/DDBJ databases">
        <title>Draft genome of the big-headed turtle Platysternon megacephalum.</title>
        <authorList>
            <person name="Gong S."/>
        </authorList>
    </citation>
    <scope>NUCLEOTIDE SEQUENCE [LARGE SCALE GENOMIC DNA]</scope>
    <source>
        <strain evidence="2">DO16091913</strain>
        <tissue evidence="2">Muscle</tissue>
    </source>
</reference>
<proteinExistence type="predicted"/>
<accession>A0A4D9E3X5</accession>
<protein>
    <submittedName>
        <fullName evidence="2">E3 ubiquitin-protein ligase HECTD3</fullName>
    </submittedName>
</protein>
<keyword evidence="3" id="KW-1185">Reference proteome</keyword>
<evidence type="ECO:0000313" key="3">
    <source>
        <dbReference type="Proteomes" id="UP000297703"/>
    </source>
</evidence>
<organism evidence="2 3">
    <name type="scientific">Platysternon megacephalum</name>
    <name type="common">big-headed turtle</name>
    <dbReference type="NCBI Taxonomy" id="55544"/>
    <lineage>
        <taxon>Eukaryota</taxon>
        <taxon>Metazoa</taxon>
        <taxon>Chordata</taxon>
        <taxon>Craniata</taxon>
        <taxon>Vertebrata</taxon>
        <taxon>Euteleostomi</taxon>
        <taxon>Archelosauria</taxon>
        <taxon>Testudinata</taxon>
        <taxon>Testudines</taxon>
        <taxon>Cryptodira</taxon>
        <taxon>Durocryptodira</taxon>
        <taxon>Testudinoidea</taxon>
        <taxon>Platysternidae</taxon>
        <taxon>Platysternon</taxon>
    </lineage>
</organism>
<dbReference type="EMBL" id="QXTE01000170">
    <property type="protein sequence ID" value="TFK02958.1"/>
    <property type="molecule type" value="Genomic_DNA"/>
</dbReference>
<gene>
    <name evidence="2" type="ORF">DR999_PMT14687</name>
</gene>
<name>A0A4D9E3X5_9SAUR</name>
<sequence>MGQGGGKSISVSAVFVPAGGWIRHSPSRGICSLKTRTTMGLEHGSSNRPKDHQLANRLPNSCLGARLAAFGARTGEAEAKEGVRMSSLPPARSQDVLKAPSSMLH</sequence>
<dbReference type="AlphaFoldDB" id="A0A4D9E3X5"/>